<evidence type="ECO:0000313" key="1">
    <source>
        <dbReference type="EMBL" id="GAG41848.1"/>
    </source>
</evidence>
<comment type="caution">
    <text evidence="1">The sequence shown here is derived from an EMBL/GenBank/DDBJ whole genome shotgun (WGS) entry which is preliminary data.</text>
</comment>
<proteinExistence type="predicted"/>
<dbReference type="EMBL" id="BARS01041212">
    <property type="protein sequence ID" value="GAG41848.1"/>
    <property type="molecule type" value="Genomic_DNA"/>
</dbReference>
<gene>
    <name evidence="1" type="ORF">S01H1_62705</name>
</gene>
<accession>X0XZ53</accession>
<reference evidence="1" key="1">
    <citation type="journal article" date="2014" name="Front. Microbiol.">
        <title>High frequency of phylogenetically diverse reductive dehalogenase-homologous genes in deep subseafloor sedimentary metagenomes.</title>
        <authorList>
            <person name="Kawai M."/>
            <person name="Futagami T."/>
            <person name="Toyoda A."/>
            <person name="Takaki Y."/>
            <person name="Nishi S."/>
            <person name="Hori S."/>
            <person name="Arai W."/>
            <person name="Tsubouchi T."/>
            <person name="Morono Y."/>
            <person name="Uchiyama I."/>
            <person name="Ito T."/>
            <person name="Fujiyama A."/>
            <person name="Inagaki F."/>
            <person name="Takami H."/>
        </authorList>
    </citation>
    <scope>NUCLEOTIDE SEQUENCE</scope>
    <source>
        <strain evidence="1">Expedition CK06-06</strain>
    </source>
</reference>
<dbReference type="AlphaFoldDB" id="X0XZ53"/>
<sequence>MKGGHIVSEERLSFLRLTADDNVYARPLLLFGFTLLVASSGDYMDLYHGQDAGGQKIGRYTSFKEETKPVLFGGGLRLARGLFVDFEEADTEATFYFKPLREGEE</sequence>
<name>X0XZ53_9ZZZZ</name>
<protein>
    <submittedName>
        <fullName evidence="1">Uncharacterized protein</fullName>
    </submittedName>
</protein>
<organism evidence="1">
    <name type="scientific">marine sediment metagenome</name>
    <dbReference type="NCBI Taxonomy" id="412755"/>
    <lineage>
        <taxon>unclassified sequences</taxon>
        <taxon>metagenomes</taxon>
        <taxon>ecological metagenomes</taxon>
    </lineage>
</organism>